<reference evidence="2" key="2">
    <citation type="submission" date="2023-06" db="EMBL/GenBank/DDBJ databases">
        <authorList>
            <person name="Ma L."/>
            <person name="Liu K.-W."/>
            <person name="Li Z."/>
            <person name="Hsiao Y.-Y."/>
            <person name="Qi Y."/>
            <person name="Fu T."/>
            <person name="Tang G."/>
            <person name="Zhang D."/>
            <person name="Sun W.-H."/>
            <person name="Liu D.-K."/>
            <person name="Li Y."/>
            <person name="Chen G.-Z."/>
            <person name="Liu X.-D."/>
            <person name="Liao X.-Y."/>
            <person name="Jiang Y.-T."/>
            <person name="Yu X."/>
            <person name="Hao Y."/>
            <person name="Huang J."/>
            <person name="Zhao X.-W."/>
            <person name="Ke S."/>
            <person name="Chen Y.-Y."/>
            <person name="Wu W.-L."/>
            <person name="Hsu J.-L."/>
            <person name="Lin Y.-F."/>
            <person name="Huang M.-D."/>
            <person name="Li C.-Y."/>
            <person name="Huang L."/>
            <person name="Wang Z.-W."/>
            <person name="Zhao X."/>
            <person name="Zhong W.-Y."/>
            <person name="Peng D.-H."/>
            <person name="Ahmad S."/>
            <person name="Lan S."/>
            <person name="Zhang J.-S."/>
            <person name="Tsai W.-C."/>
            <person name="Van De Peer Y."/>
            <person name="Liu Z.-J."/>
        </authorList>
    </citation>
    <scope>NUCLEOTIDE SEQUENCE</scope>
    <source>
        <strain evidence="2">CP</strain>
        <tissue evidence="2">Leaves</tissue>
    </source>
</reference>
<reference evidence="2" key="1">
    <citation type="journal article" date="2023" name="Nat. Commun.">
        <title>Diploid and tetraploid genomes of Acorus and the evolution of monocots.</title>
        <authorList>
            <person name="Ma L."/>
            <person name="Liu K.W."/>
            <person name="Li Z."/>
            <person name="Hsiao Y.Y."/>
            <person name="Qi Y."/>
            <person name="Fu T."/>
            <person name="Tang G.D."/>
            <person name="Zhang D."/>
            <person name="Sun W.H."/>
            <person name="Liu D.K."/>
            <person name="Li Y."/>
            <person name="Chen G.Z."/>
            <person name="Liu X.D."/>
            <person name="Liao X.Y."/>
            <person name="Jiang Y.T."/>
            <person name="Yu X."/>
            <person name="Hao Y."/>
            <person name="Huang J."/>
            <person name="Zhao X.W."/>
            <person name="Ke S."/>
            <person name="Chen Y.Y."/>
            <person name="Wu W.L."/>
            <person name="Hsu J.L."/>
            <person name="Lin Y.F."/>
            <person name="Huang M.D."/>
            <person name="Li C.Y."/>
            <person name="Huang L."/>
            <person name="Wang Z.W."/>
            <person name="Zhao X."/>
            <person name="Zhong W.Y."/>
            <person name="Peng D.H."/>
            <person name="Ahmad S."/>
            <person name="Lan S."/>
            <person name="Zhang J.S."/>
            <person name="Tsai W.C."/>
            <person name="Van de Peer Y."/>
            <person name="Liu Z.J."/>
        </authorList>
    </citation>
    <scope>NUCLEOTIDE SEQUENCE</scope>
    <source>
        <strain evidence="2">CP</strain>
    </source>
</reference>
<dbReference type="EMBL" id="JAUJYO010000017">
    <property type="protein sequence ID" value="KAK1293064.1"/>
    <property type="molecule type" value="Genomic_DNA"/>
</dbReference>
<gene>
    <name evidence="2" type="ORF">QJS10_CPB17g01202</name>
</gene>
<dbReference type="Proteomes" id="UP001180020">
    <property type="component" value="Unassembled WGS sequence"/>
</dbReference>
<keyword evidence="3" id="KW-1185">Reference proteome</keyword>
<evidence type="ECO:0000313" key="3">
    <source>
        <dbReference type="Proteomes" id="UP001180020"/>
    </source>
</evidence>
<proteinExistence type="predicted"/>
<name>A0AAV9CX41_ACOCL</name>
<feature type="region of interest" description="Disordered" evidence="1">
    <location>
        <begin position="20"/>
        <end position="41"/>
    </location>
</feature>
<dbReference type="AlphaFoldDB" id="A0AAV9CX41"/>
<sequence>MKISSTYYFTELSTWSLSTLSTPPTTTTTTQKTSHPTTTTTHSMHTTFKFLKMVFSKTSKNKISSSMIDFFNKAKVSLRLISSSSSSSSYPASQVADADEEGEIKNIIFVGDAPPRMDEEEIRMTSSEKWIEIEILNHPENNHLRRRRRRLIGWEEELVGGVEKEVEMEEEGLCSKRILMGRRCRPIDFYEEEEEEEKVAPENDMPAFGPTTHNLSSHAASIVTMDN</sequence>
<accession>A0AAV9CX41</accession>
<evidence type="ECO:0000313" key="2">
    <source>
        <dbReference type="EMBL" id="KAK1293064.1"/>
    </source>
</evidence>
<evidence type="ECO:0000256" key="1">
    <source>
        <dbReference type="SAM" id="MobiDB-lite"/>
    </source>
</evidence>
<protein>
    <submittedName>
        <fullName evidence="2">Uncharacterized protein</fullName>
    </submittedName>
</protein>
<organism evidence="2 3">
    <name type="scientific">Acorus calamus</name>
    <name type="common">Sweet flag</name>
    <dbReference type="NCBI Taxonomy" id="4465"/>
    <lineage>
        <taxon>Eukaryota</taxon>
        <taxon>Viridiplantae</taxon>
        <taxon>Streptophyta</taxon>
        <taxon>Embryophyta</taxon>
        <taxon>Tracheophyta</taxon>
        <taxon>Spermatophyta</taxon>
        <taxon>Magnoliopsida</taxon>
        <taxon>Liliopsida</taxon>
        <taxon>Acoraceae</taxon>
        <taxon>Acorus</taxon>
    </lineage>
</organism>
<comment type="caution">
    <text evidence="2">The sequence shown here is derived from an EMBL/GenBank/DDBJ whole genome shotgun (WGS) entry which is preliminary data.</text>
</comment>